<dbReference type="InterPro" id="IPR006860">
    <property type="entry name" value="FecR"/>
</dbReference>
<keyword evidence="1" id="KW-0472">Membrane</keyword>
<dbReference type="Gene3D" id="2.60.120.1440">
    <property type="match status" value="1"/>
</dbReference>
<evidence type="ECO:0008006" key="6">
    <source>
        <dbReference type="Google" id="ProtNLM"/>
    </source>
</evidence>
<organism evidence="4 5">
    <name type="scientific">Tenacibaculum jejuense</name>
    <dbReference type="NCBI Taxonomy" id="584609"/>
    <lineage>
        <taxon>Bacteria</taxon>
        <taxon>Pseudomonadati</taxon>
        <taxon>Bacteroidota</taxon>
        <taxon>Flavobacteriia</taxon>
        <taxon>Flavobacteriales</taxon>
        <taxon>Flavobacteriaceae</taxon>
        <taxon>Tenacibaculum</taxon>
    </lineage>
</organism>
<dbReference type="EMBL" id="LT899436">
    <property type="protein sequence ID" value="SNR15723.1"/>
    <property type="molecule type" value="Genomic_DNA"/>
</dbReference>
<dbReference type="GO" id="GO:0016989">
    <property type="term" value="F:sigma factor antagonist activity"/>
    <property type="evidence" value="ECO:0007669"/>
    <property type="project" value="TreeGrafter"/>
</dbReference>
<dbReference type="PIRSF" id="PIRSF018266">
    <property type="entry name" value="FecR"/>
    <property type="match status" value="1"/>
</dbReference>
<evidence type="ECO:0000259" key="2">
    <source>
        <dbReference type="Pfam" id="PF04773"/>
    </source>
</evidence>
<feature type="domain" description="Protein FecR C-terminal" evidence="3">
    <location>
        <begin position="228"/>
        <end position="292"/>
    </location>
</feature>
<accession>A0A238U951</accession>
<protein>
    <recommendedName>
        <fullName evidence="6">Anti-sigma factor</fullName>
    </recommendedName>
</protein>
<dbReference type="Proteomes" id="UP000215214">
    <property type="component" value="Chromosome TJEJU"/>
</dbReference>
<evidence type="ECO:0000259" key="3">
    <source>
        <dbReference type="Pfam" id="PF16344"/>
    </source>
</evidence>
<dbReference type="RefSeq" id="WP_095071707.1">
    <property type="nucleotide sequence ID" value="NZ_LT899436.1"/>
</dbReference>
<gene>
    <name evidence="4" type="ORF">TJEJU_2020</name>
</gene>
<dbReference type="Pfam" id="PF04773">
    <property type="entry name" value="FecR"/>
    <property type="match status" value="1"/>
</dbReference>
<keyword evidence="5" id="KW-1185">Reference proteome</keyword>
<evidence type="ECO:0000313" key="4">
    <source>
        <dbReference type="EMBL" id="SNR15723.1"/>
    </source>
</evidence>
<evidence type="ECO:0000256" key="1">
    <source>
        <dbReference type="SAM" id="Phobius"/>
    </source>
</evidence>
<dbReference type="InterPro" id="IPR012373">
    <property type="entry name" value="Ferrdict_sens_TM"/>
</dbReference>
<reference evidence="4 5" key="1">
    <citation type="submission" date="2017-07" db="EMBL/GenBank/DDBJ databases">
        <authorList>
            <person name="Sun Z.S."/>
            <person name="Albrecht U."/>
            <person name="Echele G."/>
            <person name="Lee C.C."/>
        </authorList>
    </citation>
    <scope>NUCLEOTIDE SEQUENCE [LARGE SCALE GENOMIC DNA]</scope>
    <source>
        <strain evidence="5">type strain: KCTC 22618</strain>
    </source>
</reference>
<dbReference type="Gene3D" id="3.55.50.30">
    <property type="match status" value="1"/>
</dbReference>
<dbReference type="PANTHER" id="PTHR30273:SF2">
    <property type="entry name" value="PROTEIN FECR"/>
    <property type="match status" value="1"/>
</dbReference>
<feature type="transmembrane region" description="Helical" evidence="1">
    <location>
        <begin position="72"/>
        <end position="90"/>
    </location>
</feature>
<dbReference type="Pfam" id="PF16344">
    <property type="entry name" value="FecR_C"/>
    <property type="match status" value="1"/>
</dbReference>
<dbReference type="AlphaFoldDB" id="A0A238U951"/>
<dbReference type="KEGG" id="tje:TJEJU_2020"/>
<evidence type="ECO:0000313" key="5">
    <source>
        <dbReference type="Proteomes" id="UP000215214"/>
    </source>
</evidence>
<feature type="domain" description="FecR protein" evidence="2">
    <location>
        <begin position="97"/>
        <end position="187"/>
    </location>
</feature>
<keyword evidence="1" id="KW-0812">Transmembrane</keyword>
<name>A0A238U951_9FLAO</name>
<dbReference type="PANTHER" id="PTHR30273">
    <property type="entry name" value="PERIPLASMIC SIGNAL SENSOR AND SIGMA FACTOR ACTIVATOR FECR-RELATED"/>
    <property type="match status" value="1"/>
</dbReference>
<sequence>MEKTDLIKKWLDHSLTPEEFENFKALEDYDELIRISNSLKQFKSTEDIDQNKVLQSVITSDKKTKKFNFINVFTKIAAIFVVAFGTYYFLFNENNTTISTGYADKTTTTLPDASVVELNAVSSIDFNRKSWKNNREVKLKGEAFFKVAKGSTFKVITDQGIISVLGTEFNVKVRNNTFQVICYEGSVSVDFNGTSAKLSPGDSFKSGLLNKQNTKQTLPSWMKNESEFSSEPFIEVIKEFERQYNVNFKINNINTQQLFTGKFNHKDLNLALNSITLPLDLSYSIRGDEIILKSENPQ</sequence>
<dbReference type="OrthoDB" id="1097347at2"/>
<proteinExistence type="predicted"/>
<dbReference type="InterPro" id="IPR032508">
    <property type="entry name" value="FecR_C"/>
</dbReference>
<keyword evidence="1" id="KW-1133">Transmembrane helix</keyword>